<protein>
    <submittedName>
        <fullName evidence="2">TIGR03016 family PEP-CTERM system-associated outer membrane protein</fullName>
    </submittedName>
</protein>
<keyword evidence="3" id="KW-1185">Reference proteome</keyword>
<evidence type="ECO:0000313" key="2">
    <source>
        <dbReference type="EMBL" id="AZP12240.1"/>
    </source>
</evidence>
<feature type="signal peptide" evidence="1">
    <location>
        <begin position="1"/>
        <end position="33"/>
    </location>
</feature>
<gene>
    <name evidence="2" type="ORF">EJN92_09645</name>
</gene>
<organism evidence="2 3">
    <name type="scientific">Undibacterium parvum</name>
    <dbReference type="NCBI Taxonomy" id="401471"/>
    <lineage>
        <taxon>Bacteria</taxon>
        <taxon>Pseudomonadati</taxon>
        <taxon>Pseudomonadota</taxon>
        <taxon>Betaproteobacteria</taxon>
        <taxon>Burkholderiales</taxon>
        <taxon>Oxalobacteraceae</taxon>
        <taxon>Undibacterium</taxon>
    </lineage>
</organism>
<dbReference type="EMBL" id="CP034464">
    <property type="protein sequence ID" value="AZP12240.1"/>
    <property type="molecule type" value="Genomic_DNA"/>
</dbReference>
<dbReference type="InterPro" id="IPR017467">
    <property type="entry name" value="CHP03016_PEP-CTERM"/>
</dbReference>
<reference evidence="2 3" key="1">
    <citation type="journal article" date="2011" name="Int. J. Syst. Evol. Microbiol.">
        <title>Description of Undibacterium oligocarboniphilum sp. nov., isolated from purified water, and Undibacterium pigrum strain CCUG 49012 as the type strain of Undibacterium parvum sp. nov., and emended descriptions of the genus Undibacterium and the species Undibacterium pigrum.</title>
        <authorList>
            <person name="Eder W."/>
            <person name="Wanner G."/>
            <person name="Ludwig W."/>
            <person name="Busse H.J."/>
            <person name="Ziemke-Kageler F."/>
            <person name="Lang E."/>
        </authorList>
    </citation>
    <scope>NUCLEOTIDE SEQUENCE [LARGE SCALE GENOMIC DNA]</scope>
    <source>
        <strain evidence="2 3">DSM 23061</strain>
    </source>
</reference>
<dbReference type="AlphaFoldDB" id="A0A3Q9BQJ4"/>
<proteinExistence type="predicted"/>
<dbReference type="RefSeq" id="WP_126127622.1">
    <property type="nucleotide sequence ID" value="NZ_CP034464.1"/>
</dbReference>
<dbReference type="OrthoDB" id="8522878at2"/>
<evidence type="ECO:0000313" key="3">
    <source>
        <dbReference type="Proteomes" id="UP000275663"/>
    </source>
</evidence>
<evidence type="ECO:0000256" key="1">
    <source>
        <dbReference type="SAM" id="SignalP"/>
    </source>
</evidence>
<sequence length="513" mass="57420">MDATTAKSFGVFRSTSFSALTIISIFSTSNVLAADWKFVPTLDFTETYTDNYKLTRKGTEENAFITQIIPGILINGTGQRLKFQTKYHLQNTYYSGSNNDSKIDHLLYANANAILAEDLFFLDASANISQQNLSPFGQVSNNNINATNNQAEVRTYSASPYFRKKFENNFIAELRYTRDSVSSDQQLYSNSKGNSFRANINSGSAFKSIKWGLNYDRKEIDFEKQAPLNTTTTTGNLDYAILPLVKLTSTFGYENNSYFYQGSQASGYFGSLGFIWTPTERTNILFNAGQRFYGKTKTLSINQRARMSVWSLGYNEDVTTTRAEFLIPAGNNTSGFLNQLWQTSIPDPIQRQKIVDGFIRDSALPTSLSQPINTFSNQVFLQKTLLASVAMTGVQNTAILSLFDSSRDPLSKTANSTPLPLTQGIVKQTGANASWQLQFSPRTNANLNLGYTKSEDSLTLVKDTFKTVRLSLSRQIQPKLNAMLEARHVQKSSNFVQTNYEENAITLYLFLGF</sequence>
<dbReference type="NCBIfam" id="TIGR03016">
    <property type="entry name" value="pepcterm_hypo_1"/>
    <property type="match status" value="1"/>
</dbReference>
<dbReference type="KEGG" id="upv:EJN92_09645"/>
<accession>A0A3Q9BQJ4</accession>
<dbReference type="Proteomes" id="UP000275663">
    <property type="component" value="Chromosome"/>
</dbReference>
<feature type="chain" id="PRO_5018649033" evidence="1">
    <location>
        <begin position="34"/>
        <end position="513"/>
    </location>
</feature>
<keyword evidence="1" id="KW-0732">Signal</keyword>
<name>A0A3Q9BQJ4_9BURK</name>
<dbReference type="SUPFAM" id="SSF56935">
    <property type="entry name" value="Porins"/>
    <property type="match status" value="1"/>
</dbReference>